<dbReference type="Gene3D" id="3.30.720.110">
    <property type="match status" value="1"/>
</dbReference>
<dbReference type="PROSITE" id="PS51819">
    <property type="entry name" value="VOC"/>
    <property type="match status" value="1"/>
</dbReference>
<dbReference type="InterPro" id="IPR029068">
    <property type="entry name" value="Glyas_Bleomycin-R_OHBP_Dase"/>
</dbReference>
<evidence type="ECO:0000313" key="2">
    <source>
        <dbReference type="EMBL" id="MDT9592240.1"/>
    </source>
</evidence>
<comment type="caution">
    <text evidence="2">The sequence shown here is derived from an EMBL/GenBank/DDBJ whole genome shotgun (WGS) entry which is preliminary data.</text>
</comment>
<dbReference type="Pfam" id="PF00903">
    <property type="entry name" value="Glyoxalase"/>
    <property type="match status" value="1"/>
</dbReference>
<dbReference type="InterPro" id="IPR037523">
    <property type="entry name" value="VOC_core"/>
</dbReference>
<name>A0ABU3PSN8_9ACTN</name>
<organism evidence="2 3">
    <name type="scientific">Nocardioides imazamoxiresistens</name>
    <dbReference type="NCBI Taxonomy" id="3231893"/>
    <lineage>
        <taxon>Bacteria</taxon>
        <taxon>Bacillati</taxon>
        <taxon>Actinomycetota</taxon>
        <taxon>Actinomycetes</taxon>
        <taxon>Propionibacteriales</taxon>
        <taxon>Nocardioidaceae</taxon>
        <taxon>Nocardioides</taxon>
    </lineage>
</organism>
<dbReference type="EMBL" id="JAVYII010000002">
    <property type="protein sequence ID" value="MDT9592240.1"/>
    <property type="molecule type" value="Genomic_DNA"/>
</dbReference>
<dbReference type="PANTHER" id="PTHR34109:SF1">
    <property type="entry name" value="VOC DOMAIN-CONTAINING PROTEIN"/>
    <property type="match status" value="1"/>
</dbReference>
<dbReference type="InterPro" id="IPR004360">
    <property type="entry name" value="Glyas_Fos-R_dOase_dom"/>
</dbReference>
<dbReference type="RefSeq" id="WP_315731569.1">
    <property type="nucleotide sequence ID" value="NZ_JAVYII010000002.1"/>
</dbReference>
<evidence type="ECO:0000313" key="3">
    <source>
        <dbReference type="Proteomes" id="UP001268542"/>
    </source>
</evidence>
<reference evidence="2 3" key="1">
    <citation type="submission" date="2023-08" db="EMBL/GenBank/DDBJ databases">
        <title>Nocardioides seae sp. nov., a bacterium isolated from a soil.</title>
        <authorList>
            <person name="Wang X."/>
        </authorList>
    </citation>
    <scope>NUCLEOTIDE SEQUENCE [LARGE SCALE GENOMIC DNA]</scope>
    <source>
        <strain evidence="2 3">YZH12</strain>
    </source>
</reference>
<dbReference type="PANTHER" id="PTHR34109">
    <property type="entry name" value="BNAUNNG04460D PROTEIN-RELATED"/>
    <property type="match status" value="1"/>
</dbReference>
<protein>
    <submittedName>
        <fullName evidence="2">VOC family protein</fullName>
    </submittedName>
</protein>
<accession>A0ABU3PSN8</accession>
<dbReference type="SUPFAM" id="SSF54593">
    <property type="entry name" value="Glyoxalase/Bleomycin resistance protein/Dihydroxybiphenyl dioxygenase"/>
    <property type="match status" value="1"/>
</dbReference>
<evidence type="ECO:0000259" key="1">
    <source>
        <dbReference type="PROSITE" id="PS51819"/>
    </source>
</evidence>
<dbReference type="Proteomes" id="UP001268542">
    <property type="component" value="Unassembled WGS sequence"/>
</dbReference>
<feature type="domain" description="VOC" evidence="1">
    <location>
        <begin position="7"/>
        <end position="129"/>
    </location>
</feature>
<gene>
    <name evidence="2" type="ORF">RDV89_04130</name>
</gene>
<proteinExistence type="predicted"/>
<sequence>MSNTNAPRLWLTLQLRDVPATTAWLEAIGFTEHVTHRDDTGVVVHAEYLWPAGGGVMLGAAERAGGQTDWVQQPGGAAAYLVVADTDATFAAAVAAGGTVHYEPVDRDFGGREAAVRDPDGNLWSFGTYAPGA</sequence>
<dbReference type="Gene3D" id="3.30.720.120">
    <property type="match status" value="1"/>
</dbReference>
<keyword evidence="3" id="KW-1185">Reference proteome</keyword>